<feature type="compositionally biased region" description="Basic residues" evidence="1">
    <location>
        <begin position="32"/>
        <end position="45"/>
    </location>
</feature>
<evidence type="ECO:0000256" key="1">
    <source>
        <dbReference type="SAM" id="MobiDB-lite"/>
    </source>
</evidence>
<name>A0A4Z1T0C1_GIAMU</name>
<feature type="compositionally biased region" description="Low complexity" evidence="1">
    <location>
        <begin position="8"/>
        <end position="28"/>
    </location>
</feature>
<protein>
    <submittedName>
        <fullName evidence="2">Uncharacterized protein</fullName>
    </submittedName>
</protein>
<dbReference type="Proteomes" id="UP000315496">
    <property type="component" value="Chromosome 2"/>
</dbReference>
<proteinExistence type="predicted"/>
<reference evidence="2 3" key="1">
    <citation type="submission" date="2019-05" db="EMBL/GenBank/DDBJ databases">
        <title>The compact genome of Giardia muris reveals important steps in the evolution of intestinal protozoan parasites.</title>
        <authorList>
            <person name="Xu F."/>
            <person name="Jimenez-Gonzalez A."/>
            <person name="Einarsson E."/>
            <person name="Astvaldsson A."/>
            <person name="Peirasmaki D."/>
            <person name="Eckmann L."/>
            <person name="Andersson J.O."/>
            <person name="Svard S.G."/>
            <person name="Jerlstrom-Hultqvist J."/>
        </authorList>
    </citation>
    <scope>NUCLEOTIDE SEQUENCE [LARGE SCALE GENOMIC DNA]</scope>
    <source>
        <strain evidence="2 3">Roberts-Thomson</strain>
    </source>
</reference>
<gene>
    <name evidence="2" type="ORF">GMRT_jh005</name>
</gene>
<comment type="caution">
    <text evidence="2">The sequence shown here is derived from an EMBL/GenBank/DDBJ whole genome shotgun (WGS) entry which is preliminary data.</text>
</comment>
<evidence type="ECO:0000313" key="3">
    <source>
        <dbReference type="Proteomes" id="UP000315496"/>
    </source>
</evidence>
<dbReference type="VEuPathDB" id="GiardiaDB:GMRT_jh005"/>
<dbReference type="PROSITE" id="PS51257">
    <property type="entry name" value="PROKAR_LIPOPROTEIN"/>
    <property type="match status" value="1"/>
</dbReference>
<evidence type="ECO:0000313" key="2">
    <source>
        <dbReference type="EMBL" id="TNJ29148.1"/>
    </source>
</evidence>
<accession>A0A4Z1T0C1</accession>
<keyword evidence="3" id="KW-1185">Reference proteome</keyword>
<feature type="region of interest" description="Disordered" evidence="1">
    <location>
        <begin position="1"/>
        <end position="45"/>
    </location>
</feature>
<sequence>MPHGRCHSSSSSSSSCCSSTSSTLSCSSDHCHRGRHGHGCGSHHGHCCDGRSGHGCCECHEKSDIVDDVLDIGLALFDHGGHHKHH</sequence>
<dbReference type="AlphaFoldDB" id="A0A4Z1T0C1"/>
<dbReference type="EMBL" id="VDLU01000002">
    <property type="protein sequence ID" value="TNJ29148.1"/>
    <property type="molecule type" value="Genomic_DNA"/>
</dbReference>
<organism evidence="2 3">
    <name type="scientific">Giardia muris</name>
    <dbReference type="NCBI Taxonomy" id="5742"/>
    <lineage>
        <taxon>Eukaryota</taxon>
        <taxon>Metamonada</taxon>
        <taxon>Diplomonadida</taxon>
        <taxon>Hexamitidae</taxon>
        <taxon>Giardiinae</taxon>
        <taxon>Giardia</taxon>
    </lineage>
</organism>